<evidence type="ECO:0000313" key="2">
    <source>
        <dbReference type="Proteomes" id="UP000292235"/>
    </source>
</evidence>
<proteinExistence type="predicted"/>
<reference evidence="1 2" key="1">
    <citation type="submission" date="2019-02" db="EMBL/GenBank/DDBJ databases">
        <authorList>
            <person name="Khodamoradi S."/>
            <person name="Hahnke R.L."/>
            <person name="Kaempfer P."/>
            <person name="Schumann P."/>
            <person name="Rohde M."/>
            <person name="Steinert M."/>
            <person name="Luzhetskyy A."/>
            <person name="Wink J."/>
            <person name="Ruckert C."/>
        </authorList>
    </citation>
    <scope>NUCLEOTIDE SEQUENCE [LARGE SCALE GENOMIC DNA]</scope>
    <source>
        <strain evidence="1 2">M2</strain>
    </source>
</reference>
<organism evidence="1 2">
    <name type="scientific">Streptomonospora litoralis</name>
    <dbReference type="NCBI Taxonomy" id="2498135"/>
    <lineage>
        <taxon>Bacteria</taxon>
        <taxon>Bacillati</taxon>
        <taxon>Actinomycetota</taxon>
        <taxon>Actinomycetes</taxon>
        <taxon>Streptosporangiales</taxon>
        <taxon>Nocardiopsidaceae</taxon>
        <taxon>Streptomonospora</taxon>
    </lineage>
</organism>
<accession>A0A4P6Q699</accession>
<gene>
    <name evidence="1" type="ORF">EKD16_22715</name>
</gene>
<protein>
    <submittedName>
        <fullName evidence="1">Uncharacterized protein</fullName>
    </submittedName>
</protein>
<dbReference type="RefSeq" id="WP_131101087.1">
    <property type="nucleotide sequence ID" value="NZ_CP036455.1"/>
</dbReference>
<dbReference type="AlphaFoldDB" id="A0A4P6Q699"/>
<dbReference type="Proteomes" id="UP000292235">
    <property type="component" value="Chromosome"/>
</dbReference>
<dbReference type="OrthoDB" id="3688103at2"/>
<keyword evidence="2" id="KW-1185">Reference proteome</keyword>
<name>A0A4P6Q699_9ACTN</name>
<dbReference type="EMBL" id="CP036455">
    <property type="protein sequence ID" value="QBI56296.1"/>
    <property type="molecule type" value="Genomic_DNA"/>
</dbReference>
<evidence type="ECO:0000313" key="1">
    <source>
        <dbReference type="EMBL" id="QBI56296.1"/>
    </source>
</evidence>
<sequence length="128" mass="13967">MIFKLNGKDVNDFNDVADTLRAGNGYGHAYMVDLRNLTGWKKLSGNIRKEISSSLYAVGVGHLPQELPGNQNEEVRLYALDSRIGEIVAAVLSPSYRGDTLLQDLVADSSDAGGKLKRIRQILNSPHG</sequence>
<dbReference type="KEGG" id="strr:EKD16_22715"/>